<accession>A0AAV5IDZ5</accession>
<name>A0AAV5IDZ5_9ROSI</name>
<dbReference type="EMBL" id="BPVZ01000010">
    <property type="protein sequence ID" value="GKU96574.1"/>
    <property type="molecule type" value="Genomic_DNA"/>
</dbReference>
<comment type="caution">
    <text evidence="1">The sequence shown here is derived from an EMBL/GenBank/DDBJ whole genome shotgun (WGS) entry which is preliminary data.</text>
</comment>
<evidence type="ECO:0000313" key="1">
    <source>
        <dbReference type="EMBL" id="GKU96574.1"/>
    </source>
</evidence>
<reference evidence="1 2" key="1">
    <citation type="journal article" date="2021" name="Commun. Biol.">
        <title>The genome of Shorea leprosula (Dipterocarpaceae) highlights the ecological relevance of drought in aseasonal tropical rainforests.</title>
        <authorList>
            <person name="Ng K.K.S."/>
            <person name="Kobayashi M.J."/>
            <person name="Fawcett J.A."/>
            <person name="Hatakeyama M."/>
            <person name="Paape T."/>
            <person name="Ng C.H."/>
            <person name="Ang C.C."/>
            <person name="Tnah L.H."/>
            <person name="Lee C.T."/>
            <person name="Nishiyama T."/>
            <person name="Sese J."/>
            <person name="O'Brien M.J."/>
            <person name="Copetti D."/>
            <person name="Mohd Noor M.I."/>
            <person name="Ong R.C."/>
            <person name="Putra M."/>
            <person name="Sireger I.Z."/>
            <person name="Indrioko S."/>
            <person name="Kosugi Y."/>
            <person name="Izuno A."/>
            <person name="Isagi Y."/>
            <person name="Lee S.L."/>
            <person name="Shimizu K.K."/>
        </authorList>
    </citation>
    <scope>NUCLEOTIDE SEQUENCE [LARGE SCALE GENOMIC DNA]</scope>
    <source>
        <strain evidence="1">214</strain>
    </source>
</reference>
<organism evidence="1 2">
    <name type="scientific">Rubroshorea leprosula</name>
    <dbReference type="NCBI Taxonomy" id="152421"/>
    <lineage>
        <taxon>Eukaryota</taxon>
        <taxon>Viridiplantae</taxon>
        <taxon>Streptophyta</taxon>
        <taxon>Embryophyta</taxon>
        <taxon>Tracheophyta</taxon>
        <taxon>Spermatophyta</taxon>
        <taxon>Magnoliopsida</taxon>
        <taxon>eudicotyledons</taxon>
        <taxon>Gunneridae</taxon>
        <taxon>Pentapetalae</taxon>
        <taxon>rosids</taxon>
        <taxon>malvids</taxon>
        <taxon>Malvales</taxon>
        <taxon>Dipterocarpaceae</taxon>
        <taxon>Rubroshorea</taxon>
    </lineage>
</organism>
<evidence type="ECO:0000313" key="2">
    <source>
        <dbReference type="Proteomes" id="UP001054252"/>
    </source>
</evidence>
<dbReference type="AlphaFoldDB" id="A0AAV5IDZ5"/>
<dbReference type="Proteomes" id="UP001054252">
    <property type="component" value="Unassembled WGS sequence"/>
</dbReference>
<keyword evidence="2" id="KW-1185">Reference proteome</keyword>
<proteinExistence type="predicted"/>
<protein>
    <submittedName>
        <fullName evidence="1">Uncharacterized protein</fullName>
    </submittedName>
</protein>
<gene>
    <name evidence="1" type="ORF">SLEP1_g9798</name>
</gene>
<sequence>MDAANSCCARLLGVPCRARAHVSARARAHVCLEPYRTHACQCLDLACLCVPPCLEPRHSHAHTHVAPDCSRTFSRVLSATSRHSPSIDASVGKAPCVLHDPPCASALICISVVIATSCRDTDTHVPHACIHTFDRASACARAHARACPHVRARTSRRYMACPLDAAHTLYVPVAAAPCHNALGFGPRTRVP</sequence>